<protein>
    <submittedName>
        <fullName evidence="1">Uncharacterized protein</fullName>
    </submittedName>
</protein>
<dbReference type="EMBL" id="RBIM01000006">
    <property type="protein sequence ID" value="RKQ95438.1"/>
    <property type="molecule type" value="Genomic_DNA"/>
</dbReference>
<gene>
    <name evidence="1" type="ORF">C7435_2540</name>
</gene>
<evidence type="ECO:0000313" key="1">
    <source>
        <dbReference type="EMBL" id="RKQ95438.1"/>
    </source>
</evidence>
<reference evidence="1 2" key="1">
    <citation type="submission" date="2018-10" db="EMBL/GenBank/DDBJ databases">
        <title>Genomic Encyclopedia of Type Strains, Phase IV (KMG-IV): sequencing the most valuable type-strain genomes for metagenomic binning, comparative biology and taxonomic classification.</title>
        <authorList>
            <person name="Goeker M."/>
        </authorList>
    </citation>
    <scope>NUCLEOTIDE SEQUENCE [LARGE SCALE GENOMIC DNA]</scope>
    <source>
        <strain evidence="1 2">DSM 4734</strain>
    </source>
</reference>
<dbReference type="AlphaFoldDB" id="A0A495D1M8"/>
<accession>A0A495D1M8</accession>
<sequence length="120" mass="13082">MSIPATIPGRLICDTQDVSEPGEFQFLDHNWNVTRGRLSAWRVELACPRCGRAVERQLAAAGDRHGAADTLRWDGTVPAPTIYGRLRFAPHGSCAGWSGHLEGGEFRTDPALLRKGVGDE</sequence>
<proteinExistence type="predicted"/>
<dbReference type="RefSeq" id="WP_121211941.1">
    <property type="nucleotide sequence ID" value="NZ_RBIM01000006.1"/>
</dbReference>
<evidence type="ECO:0000313" key="2">
    <source>
        <dbReference type="Proteomes" id="UP000273675"/>
    </source>
</evidence>
<dbReference type="Proteomes" id="UP000273675">
    <property type="component" value="Unassembled WGS sequence"/>
</dbReference>
<comment type="caution">
    <text evidence="1">The sequence shown here is derived from an EMBL/GenBank/DDBJ whole genome shotgun (WGS) entry which is preliminary data.</text>
</comment>
<organism evidence="1 2">
    <name type="scientific">Maricaulis maris</name>
    <dbReference type="NCBI Taxonomy" id="74318"/>
    <lineage>
        <taxon>Bacteria</taxon>
        <taxon>Pseudomonadati</taxon>
        <taxon>Pseudomonadota</taxon>
        <taxon>Alphaproteobacteria</taxon>
        <taxon>Maricaulales</taxon>
        <taxon>Maricaulaceae</taxon>
        <taxon>Maricaulis</taxon>
    </lineage>
</organism>
<name>A0A495D1M8_9PROT</name>